<organism evidence="2 3">
    <name type="scientific">Spiroplasma phoeniceum P40</name>
    <dbReference type="NCBI Taxonomy" id="1276259"/>
    <lineage>
        <taxon>Bacteria</taxon>
        <taxon>Bacillati</taxon>
        <taxon>Mycoplasmatota</taxon>
        <taxon>Mollicutes</taxon>
        <taxon>Entomoplasmatales</taxon>
        <taxon>Spiroplasmataceae</taxon>
        <taxon>Spiroplasma</taxon>
    </lineage>
</organism>
<keyword evidence="1" id="KW-0472">Membrane</keyword>
<dbReference type="Proteomes" id="UP000253689">
    <property type="component" value="Chromosome"/>
</dbReference>
<evidence type="ECO:0008006" key="4">
    <source>
        <dbReference type="Google" id="ProtNLM"/>
    </source>
</evidence>
<accession>A0A345DS97</accession>
<reference evidence="3" key="1">
    <citation type="submission" date="2018-07" db="EMBL/GenBank/DDBJ databases">
        <title>Complete Genome Sequence of Spiroplasma phoeniceum.</title>
        <authorList>
            <person name="Davis R.E."/>
            <person name="Shao J.Y."/>
            <person name="Zhao Y."/>
            <person name="Silver A."/>
            <person name="Stump z."/>
            <person name="Gasparich G."/>
        </authorList>
    </citation>
    <scope>NUCLEOTIDE SEQUENCE [LARGE SCALE GENOMIC DNA]</scope>
    <source>
        <strain evidence="3">P40</strain>
    </source>
</reference>
<dbReference type="EMBL" id="CP031088">
    <property type="protein sequence ID" value="AXF97088.1"/>
    <property type="molecule type" value="Genomic_DNA"/>
</dbReference>
<proteinExistence type="predicted"/>
<keyword evidence="1" id="KW-1133">Transmembrane helix</keyword>
<name>A0A345DS97_9MOLU</name>
<keyword evidence="3" id="KW-1185">Reference proteome</keyword>
<gene>
    <name evidence="2" type="ORF">SDAV_002155</name>
</gene>
<feature type="transmembrane region" description="Helical" evidence="1">
    <location>
        <begin position="72"/>
        <end position="93"/>
    </location>
</feature>
<feature type="transmembrane region" description="Helical" evidence="1">
    <location>
        <begin position="47"/>
        <end position="65"/>
    </location>
</feature>
<dbReference type="AlphaFoldDB" id="A0A345DS97"/>
<sequence>MEGDEIIKTLTWPKILMFIGAAWIIIIGILFAAGVPTKTSIYGWDTSWPVLLLLGILYILVPLSVKPGFWSLLWALAITGLAVIFLVGFFVKADYQSPWTYLGAIPNLFIGVGALGWIFVHE</sequence>
<dbReference type="KEGG" id="sphh:SDAV_002155"/>
<evidence type="ECO:0000313" key="3">
    <source>
        <dbReference type="Proteomes" id="UP000253689"/>
    </source>
</evidence>
<feature type="transmembrane region" description="Helical" evidence="1">
    <location>
        <begin position="99"/>
        <end position="120"/>
    </location>
</feature>
<feature type="transmembrane region" description="Helical" evidence="1">
    <location>
        <begin position="15"/>
        <end position="35"/>
    </location>
</feature>
<protein>
    <recommendedName>
        <fullName evidence="4">Transmembrane protein</fullName>
    </recommendedName>
</protein>
<keyword evidence="1" id="KW-0812">Transmembrane</keyword>
<evidence type="ECO:0000313" key="2">
    <source>
        <dbReference type="EMBL" id="AXF97088.1"/>
    </source>
</evidence>
<evidence type="ECO:0000256" key="1">
    <source>
        <dbReference type="SAM" id="Phobius"/>
    </source>
</evidence>